<comment type="caution">
    <text evidence="8">The sequence shown here is derived from an EMBL/GenBank/DDBJ whole genome shotgun (WGS) entry which is preliminary data.</text>
</comment>
<feature type="transmembrane region" description="Helical" evidence="6">
    <location>
        <begin position="63"/>
        <end position="89"/>
    </location>
</feature>
<dbReference type="PANTHER" id="PTHR33048:SF134">
    <property type="entry name" value="INTEGRAL MEMBRANE PROTEIN"/>
    <property type="match status" value="1"/>
</dbReference>
<feature type="transmembrane region" description="Helical" evidence="6">
    <location>
        <begin position="134"/>
        <end position="153"/>
    </location>
</feature>
<feature type="transmembrane region" description="Helical" evidence="6">
    <location>
        <begin position="30"/>
        <end position="51"/>
    </location>
</feature>
<keyword evidence="2 6" id="KW-0812">Transmembrane</keyword>
<evidence type="ECO:0000256" key="5">
    <source>
        <dbReference type="ARBA" id="ARBA00038359"/>
    </source>
</evidence>
<comment type="similarity">
    <text evidence="5">Belongs to the SAT4 family.</text>
</comment>
<evidence type="ECO:0000256" key="2">
    <source>
        <dbReference type="ARBA" id="ARBA00022692"/>
    </source>
</evidence>
<gene>
    <name evidence="8" type="ORF">CPLU01_08656</name>
</gene>
<name>A0A8H6KAM9_9PEZI</name>
<evidence type="ECO:0000256" key="4">
    <source>
        <dbReference type="ARBA" id="ARBA00023136"/>
    </source>
</evidence>
<dbReference type="PANTHER" id="PTHR33048">
    <property type="entry name" value="PTH11-LIKE INTEGRAL MEMBRANE PROTEIN (AFU_ORTHOLOGUE AFUA_5G11245)"/>
    <property type="match status" value="1"/>
</dbReference>
<dbReference type="GO" id="GO:0016020">
    <property type="term" value="C:membrane"/>
    <property type="evidence" value="ECO:0007669"/>
    <property type="project" value="UniProtKB-SubCell"/>
</dbReference>
<evidence type="ECO:0000313" key="9">
    <source>
        <dbReference type="Proteomes" id="UP000654918"/>
    </source>
</evidence>
<evidence type="ECO:0000259" key="7">
    <source>
        <dbReference type="Pfam" id="PF20684"/>
    </source>
</evidence>
<feature type="transmembrane region" description="Helical" evidence="6">
    <location>
        <begin position="309"/>
        <end position="332"/>
    </location>
</feature>
<evidence type="ECO:0000256" key="6">
    <source>
        <dbReference type="SAM" id="Phobius"/>
    </source>
</evidence>
<dbReference type="EMBL" id="WIGO01000126">
    <property type="protein sequence ID" value="KAF6828177.1"/>
    <property type="molecule type" value="Genomic_DNA"/>
</dbReference>
<keyword evidence="9" id="KW-1185">Reference proteome</keyword>
<keyword evidence="4 6" id="KW-0472">Membrane</keyword>
<dbReference type="Proteomes" id="UP000654918">
    <property type="component" value="Unassembled WGS sequence"/>
</dbReference>
<protein>
    <recommendedName>
        <fullName evidence="7">Rhodopsin domain-containing protein</fullName>
    </recommendedName>
</protein>
<dbReference type="AlphaFoldDB" id="A0A8H6KAM9"/>
<feature type="transmembrane region" description="Helical" evidence="6">
    <location>
        <begin position="218"/>
        <end position="240"/>
    </location>
</feature>
<reference evidence="8" key="1">
    <citation type="journal article" date="2020" name="Phytopathology">
        <title>Genome Sequence Resources of Colletotrichum truncatum, C. plurivorum, C. musicola, and C. sojae: Four Species Pathogenic to Soybean (Glycine max).</title>
        <authorList>
            <person name="Rogerio F."/>
            <person name="Boufleur T.R."/>
            <person name="Ciampi-Guillardi M."/>
            <person name="Sukno S.A."/>
            <person name="Thon M.R."/>
            <person name="Massola Junior N.S."/>
            <person name="Baroncelli R."/>
        </authorList>
    </citation>
    <scope>NUCLEOTIDE SEQUENCE</scope>
    <source>
        <strain evidence="8">LFN00145</strain>
    </source>
</reference>
<comment type="subcellular location">
    <subcellularLocation>
        <location evidence="1">Membrane</location>
        <topology evidence="1">Multi-pass membrane protein</topology>
    </subcellularLocation>
</comment>
<feature type="domain" description="Rhodopsin" evidence="7">
    <location>
        <begin position="48"/>
        <end position="329"/>
    </location>
</feature>
<organism evidence="8 9">
    <name type="scientific">Colletotrichum plurivorum</name>
    <dbReference type="NCBI Taxonomy" id="2175906"/>
    <lineage>
        <taxon>Eukaryota</taxon>
        <taxon>Fungi</taxon>
        <taxon>Dikarya</taxon>
        <taxon>Ascomycota</taxon>
        <taxon>Pezizomycotina</taxon>
        <taxon>Sordariomycetes</taxon>
        <taxon>Hypocreomycetidae</taxon>
        <taxon>Glomerellales</taxon>
        <taxon>Glomerellaceae</taxon>
        <taxon>Colletotrichum</taxon>
        <taxon>Colletotrichum orchidearum species complex</taxon>
    </lineage>
</organism>
<dbReference type="InterPro" id="IPR049326">
    <property type="entry name" value="Rhodopsin_dom_fungi"/>
</dbReference>
<feature type="transmembrane region" description="Helical" evidence="6">
    <location>
        <begin position="165"/>
        <end position="184"/>
    </location>
</feature>
<keyword evidence="3 6" id="KW-1133">Transmembrane helix</keyword>
<evidence type="ECO:0000313" key="8">
    <source>
        <dbReference type="EMBL" id="KAF6828177.1"/>
    </source>
</evidence>
<feature type="transmembrane region" description="Helical" evidence="6">
    <location>
        <begin position="252"/>
        <end position="280"/>
    </location>
</feature>
<evidence type="ECO:0000256" key="3">
    <source>
        <dbReference type="ARBA" id="ARBA00022989"/>
    </source>
</evidence>
<dbReference type="Pfam" id="PF20684">
    <property type="entry name" value="Fung_rhodopsin"/>
    <property type="match status" value="1"/>
</dbReference>
<accession>A0A8H6KAM9</accession>
<sequence>MAPTLGRRGYIAEDTSNTHVSFFNFVTFQLLYVFVPIMTVMDITTVILRVASIRQRRSKFYAADYAAVVATILAVASGSIIMYGVIIGVTGRHDWDPWPPPDGPWPKSDYTLATKDNDQPRFHKLYAKHAQVNYILNCLQGLSIGVVRLAFLFLFRKLFRLQGRWYIFSVNTLIVAVTFFMLIYTGTTVFSCGVHPQARWINHETKAQYCFKSVEYNFIANFLTVILDASVFLIPMYPLYKITKTMVKQRRNYIWIVFFLGFLSVVSSIFNLVLATPFFLYEDDYIHTWLRDHGAGDGDTFGWAATTNFWSYMELSVGAAVCNLPIISRFVFQRWLKQWWYGSKQATKQTVAQVQKAAGRIVAGEGAQEGTLPRNDAIDTLPICLARTMTENTEIASCNKLGHDVMTEIGEEELVRPRTR</sequence>
<evidence type="ECO:0000256" key="1">
    <source>
        <dbReference type="ARBA" id="ARBA00004141"/>
    </source>
</evidence>
<proteinExistence type="inferred from homology"/>
<dbReference type="InterPro" id="IPR052337">
    <property type="entry name" value="SAT4-like"/>
</dbReference>